<proteinExistence type="inferred from homology"/>
<feature type="transmembrane region" description="Helical" evidence="5">
    <location>
        <begin position="198"/>
        <end position="215"/>
    </location>
</feature>
<keyword evidence="2 5" id="KW-0812">Transmembrane</keyword>
<dbReference type="InterPro" id="IPR051598">
    <property type="entry name" value="TSUP/Inactive_protease-like"/>
</dbReference>
<evidence type="ECO:0000256" key="3">
    <source>
        <dbReference type="ARBA" id="ARBA00022989"/>
    </source>
</evidence>
<sequence length="248" mass="24955">MNLLAHAWILLPAVLLAGALIGATGIGGVLLVPVLTRFGGVEPAQAIAAASLAFALPALVALRPLRRDPALARRTVPLLLGALAGAVGGALLVQALPARALLAGVTALVLFAGWRGLAARGPGAEAAPLLPMPALAGLGLLVGVGSGLTGTGGPVLLLPLLMLRRQPVQFAVAAAQAIQLPVALTSSAVHAAAHRLDWGLALACGVVMLAGSLAGQRLVQGLDRHRLQRFVSMLLLAAGAWFGWLLLA</sequence>
<keyword evidence="3 5" id="KW-1133">Transmembrane helix</keyword>
<comment type="subcellular location">
    <subcellularLocation>
        <location evidence="5">Cell membrane</location>
        <topology evidence="5">Multi-pass membrane protein</topology>
    </subcellularLocation>
    <subcellularLocation>
        <location evidence="1">Membrane</location>
        <topology evidence="1">Multi-pass membrane protein</topology>
    </subcellularLocation>
</comment>
<feature type="transmembrane region" description="Helical" evidence="5">
    <location>
        <begin position="227"/>
        <end position="247"/>
    </location>
</feature>
<evidence type="ECO:0000256" key="4">
    <source>
        <dbReference type="ARBA" id="ARBA00023136"/>
    </source>
</evidence>
<dbReference type="Pfam" id="PF01925">
    <property type="entry name" value="TauE"/>
    <property type="match status" value="1"/>
</dbReference>
<dbReference type="PANTHER" id="PTHR43701:SF2">
    <property type="entry name" value="MEMBRANE TRANSPORTER PROTEIN YJNA-RELATED"/>
    <property type="match status" value="1"/>
</dbReference>
<dbReference type="Proteomes" id="UP000216225">
    <property type="component" value="Unassembled WGS sequence"/>
</dbReference>
<dbReference type="InterPro" id="IPR002781">
    <property type="entry name" value="TM_pro_TauE-like"/>
</dbReference>
<feature type="transmembrane region" description="Helical" evidence="5">
    <location>
        <begin position="44"/>
        <end position="63"/>
    </location>
</feature>
<feature type="transmembrane region" description="Helical" evidence="5">
    <location>
        <begin position="6"/>
        <end position="32"/>
    </location>
</feature>
<evidence type="ECO:0000256" key="5">
    <source>
        <dbReference type="RuleBase" id="RU363041"/>
    </source>
</evidence>
<feature type="transmembrane region" description="Helical" evidence="5">
    <location>
        <begin position="75"/>
        <end position="93"/>
    </location>
</feature>
<evidence type="ECO:0000313" key="6">
    <source>
        <dbReference type="EMBL" id="RKJ97329.1"/>
    </source>
</evidence>
<keyword evidence="4 5" id="KW-0472">Membrane</keyword>
<protein>
    <recommendedName>
        <fullName evidence="5">Probable membrane transporter protein</fullName>
    </recommendedName>
</protein>
<accession>A0A420KDV6</accession>
<dbReference type="RefSeq" id="WP_094438822.1">
    <property type="nucleotide sequence ID" value="NZ_AP024172.1"/>
</dbReference>
<dbReference type="GO" id="GO:0005886">
    <property type="term" value="C:plasma membrane"/>
    <property type="evidence" value="ECO:0007669"/>
    <property type="project" value="UniProtKB-SubCell"/>
</dbReference>
<dbReference type="AlphaFoldDB" id="A0A420KDV6"/>
<comment type="caution">
    <text evidence="6">The sequence shown here is derived from an EMBL/GenBank/DDBJ whole genome shotgun (WGS) entry which is preliminary data.</text>
</comment>
<name>A0A420KDV6_9BURK</name>
<feature type="transmembrane region" description="Helical" evidence="5">
    <location>
        <begin position="138"/>
        <end position="163"/>
    </location>
</feature>
<reference evidence="6 7" key="1">
    <citation type="submission" date="2018-09" db="EMBL/GenBank/DDBJ databases">
        <title>Genome comparison of Alicycliphilus sp. BQ1, a polyurethanolytic bacterium, with its closest phylogenetic relatives Alicycliphilus denitrificans BC and K601, unable to attack polyurethane.</title>
        <authorList>
            <person name="Loza-Tavera H."/>
            <person name="Lozano L."/>
            <person name="Cevallos M."/>
            <person name="Maya-Lucas O."/>
            <person name="Garcia-Mena J."/>
            <person name="Hernandez J."/>
        </authorList>
    </citation>
    <scope>NUCLEOTIDE SEQUENCE [LARGE SCALE GENOMIC DNA]</scope>
    <source>
        <strain evidence="6 7">BQ1</strain>
    </source>
</reference>
<evidence type="ECO:0000256" key="1">
    <source>
        <dbReference type="ARBA" id="ARBA00004141"/>
    </source>
</evidence>
<gene>
    <name evidence="6" type="ORF">CE154_015250</name>
</gene>
<evidence type="ECO:0000256" key="2">
    <source>
        <dbReference type="ARBA" id="ARBA00022692"/>
    </source>
</evidence>
<dbReference type="EMBL" id="NKDB02000002">
    <property type="protein sequence ID" value="RKJ97329.1"/>
    <property type="molecule type" value="Genomic_DNA"/>
</dbReference>
<keyword evidence="5" id="KW-1003">Cell membrane</keyword>
<evidence type="ECO:0000313" key="7">
    <source>
        <dbReference type="Proteomes" id="UP000216225"/>
    </source>
</evidence>
<organism evidence="6 7">
    <name type="scientific">Alicycliphilus denitrificans</name>
    <dbReference type="NCBI Taxonomy" id="179636"/>
    <lineage>
        <taxon>Bacteria</taxon>
        <taxon>Pseudomonadati</taxon>
        <taxon>Pseudomonadota</taxon>
        <taxon>Betaproteobacteria</taxon>
        <taxon>Burkholderiales</taxon>
        <taxon>Comamonadaceae</taxon>
        <taxon>Alicycliphilus</taxon>
    </lineage>
</organism>
<dbReference type="PANTHER" id="PTHR43701">
    <property type="entry name" value="MEMBRANE TRANSPORTER PROTEIN MJ0441-RELATED"/>
    <property type="match status" value="1"/>
</dbReference>
<comment type="similarity">
    <text evidence="5">Belongs to the 4-toluene sulfonate uptake permease (TSUP) (TC 2.A.102) family.</text>
</comment>